<evidence type="ECO:0000313" key="3">
    <source>
        <dbReference type="Proteomes" id="UP001176468"/>
    </source>
</evidence>
<keyword evidence="3" id="KW-1185">Reference proteome</keyword>
<protein>
    <submittedName>
        <fullName evidence="2">Uncharacterized protein</fullName>
    </submittedName>
</protein>
<sequence>MSNPALPALALLTLAPAAADQPRVAVAQMTIHQRIVIRIPRMIAPEPPRRPEQPRFVRKKGPKCVDMRALERAIINGSDSIDLMTEEGDRIRAKFEGGCPALDFYPDLYLKPTSDGKICAGRDAVRSRSGSVCPIATFSMIVPKP</sequence>
<dbReference type="RefSeq" id="WP_304560978.1">
    <property type="nucleotide sequence ID" value="NZ_JAUQSZ010000005.1"/>
</dbReference>
<gene>
    <name evidence="2" type="ORF">Q5H94_09285</name>
</gene>
<accession>A0ABT8ZY65</accession>
<reference evidence="2" key="1">
    <citation type="submission" date="2023-07" db="EMBL/GenBank/DDBJ databases">
        <authorList>
            <person name="Kim M.K."/>
        </authorList>
    </citation>
    <scope>NUCLEOTIDE SEQUENCE</scope>
    <source>
        <strain evidence="2">CA1-15</strain>
    </source>
</reference>
<comment type="caution">
    <text evidence="2">The sequence shown here is derived from an EMBL/GenBank/DDBJ whole genome shotgun (WGS) entry which is preliminary data.</text>
</comment>
<dbReference type="Proteomes" id="UP001176468">
    <property type="component" value="Unassembled WGS sequence"/>
</dbReference>
<keyword evidence="1" id="KW-0732">Signal</keyword>
<evidence type="ECO:0000256" key="1">
    <source>
        <dbReference type="SAM" id="SignalP"/>
    </source>
</evidence>
<organism evidence="2 3">
    <name type="scientific">Sphingomonas immobilis</name>
    <dbReference type="NCBI Taxonomy" id="3063997"/>
    <lineage>
        <taxon>Bacteria</taxon>
        <taxon>Pseudomonadati</taxon>
        <taxon>Pseudomonadota</taxon>
        <taxon>Alphaproteobacteria</taxon>
        <taxon>Sphingomonadales</taxon>
        <taxon>Sphingomonadaceae</taxon>
        <taxon>Sphingomonas</taxon>
    </lineage>
</organism>
<proteinExistence type="predicted"/>
<name>A0ABT8ZY65_9SPHN</name>
<dbReference type="EMBL" id="JAUQSZ010000005">
    <property type="protein sequence ID" value="MDO7842518.1"/>
    <property type="molecule type" value="Genomic_DNA"/>
</dbReference>
<feature type="chain" id="PRO_5045094725" evidence="1">
    <location>
        <begin position="20"/>
        <end position="145"/>
    </location>
</feature>
<feature type="signal peptide" evidence="1">
    <location>
        <begin position="1"/>
        <end position="19"/>
    </location>
</feature>
<evidence type="ECO:0000313" key="2">
    <source>
        <dbReference type="EMBL" id="MDO7842518.1"/>
    </source>
</evidence>